<dbReference type="OrthoDB" id="10019596at2759"/>
<sequence length="266" mass="29613">MLSIVTMVRQWLPSWTMMVILLASIIGRISTWPMTTTVTQNLPSQPLASQSISASNDPSDIPVNLNNTSSMLVTNGGHRHRRSSGQRLCGKVLVQAMQLVCNGQYNGPSISSSSMIAAAQPSSSIASGDKMLRQVRRMVLTIHPQQQSLLQQSSTPPSLRELANRLNISLARVYYQSNKHCGYYPSTTSSSTIDHPDNHEASIQTTYVPDEQSNRVRVRRGIVDECCYSSCSFQDMRQYCAANTNINDDQRLKTITTKSTNYHDQR</sequence>
<keyword evidence="3" id="KW-0165">Cleavage on pair of basic residues</keyword>
<dbReference type="SMART" id="SM00078">
    <property type="entry name" value="IlGF"/>
    <property type="match status" value="1"/>
</dbReference>
<keyword evidence="4" id="KW-0732">Signal</keyword>
<evidence type="ECO:0000313" key="9">
    <source>
        <dbReference type="RefSeq" id="XP_027198852.1"/>
    </source>
</evidence>
<dbReference type="GO" id="GO:0005179">
    <property type="term" value="F:hormone activity"/>
    <property type="evidence" value="ECO:0007669"/>
    <property type="project" value="InterPro"/>
</dbReference>
<dbReference type="Pfam" id="PF00049">
    <property type="entry name" value="Insulin"/>
    <property type="match status" value="1"/>
</dbReference>
<dbReference type="InParanoid" id="A0A6P6XZX2"/>
<keyword evidence="5" id="KW-1015">Disulfide bond</keyword>
<evidence type="ECO:0000259" key="7">
    <source>
        <dbReference type="SMART" id="SM00078"/>
    </source>
</evidence>
<reference evidence="9" key="1">
    <citation type="submission" date="2025-08" db="UniProtKB">
        <authorList>
            <consortium name="RefSeq"/>
        </authorList>
    </citation>
    <scope>IDENTIFICATION</scope>
    <source>
        <strain evidence="9">Airmid</strain>
    </source>
</reference>
<evidence type="ECO:0000256" key="3">
    <source>
        <dbReference type="ARBA" id="ARBA00022685"/>
    </source>
</evidence>
<accession>A0A6P6XZX2</accession>
<dbReference type="AlphaFoldDB" id="A0A6P6XZX2"/>
<dbReference type="PANTHER" id="PTHR13647:SF4">
    <property type="entry name" value="INSULIN-LIKE PEPTIDE 1-RELATED"/>
    <property type="match status" value="1"/>
</dbReference>
<dbReference type="PROSITE" id="PS00262">
    <property type="entry name" value="INSULIN"/>
    <property type="match status" value="1"/>
</dbReference>
<dbReference type="InterPro" id="IPR022352">
    <property type="entry name" value="Ins/IGF/rlx"/>
</dbReference>
<feature type="domain" description="Insulin-like" evidence="7">
    <location>
        <begin position="86"/>
        <end position="240"/>
    </location>
</feature>
<keyword evidence="8" id="KW-1185">Reference proteome</keyword>
<organism evidence="8 9">
    <name type="scientific">Dermatophagoides pteronyssinus</name>
    <name type="common">European house dust mite</name>
    <dbReference type="NCBI Taxonomy" id="6956"/>
    <lineage>
        <taxon>Eukaryota</taxon>
        <taxon>Metazoa</taxon>
        <taxon>Ecdysozoa</taxon>
        <taxon>Arthropoda</taxon>
        <taxon>Chelicerata</taxon>
        <taxon>Arachnida</taxon>
        <taxon>Acari</taxon>
        <taxon>Acariformes</taxon>
        <taxon>Sarcoptiformes</taxon>
        <taxon>Astigmata</taxon>
        <taxon>Psoroptidia</taxon>
        <taxon>Analgoidea</taxon>
        <taxon>Pyroglyphidae</taxon>
        <taxon>Dermatophagoidinae</taxon>
        <taxon>Dermatophagoides</taxon>
    </lineage>
</organism>
<dbReference type="Proteomes" id="UP000515146">
    <property type="component" value="Unplaced"/>
</dbReference>
<evidence type="ECO:0000256" key="6">
    <source>
        <dbReference type="RuleBase" id="RU000406"/>
    </source>
</evidence>
<name>A0A6P6XZX2_DERPT</name>
<dbReference type="SUPFAM" id="SSF56994">
    <property type="entry name" value="Insulin-like"/>
    <property type="match status" value="1"/>
</dbReference>
<evidence type="ECO:0000313" key="8">
    <source>
        <dbReference type="Proteomes" id="UP000515146"/>
    </source>
</evidence>
<evidence type="ECO:0000256" key="1">
    <source>
        <dbReference type="ARBA" id="ARBA00009034"/>
    </source>
</evidence>
<dbReference type="GO" id="GO:0005576">
    <property type="term" value="C:extracellular region"/>
    <property type="evidence" value="ECO:0007669"/>
    <property type="project" value="UniProtKB-SubCell"/>
</dbReference>
<dbReference type="InterPro" id="IPR016179">
    <property type="entry name" value="Insulin-like"/>
</dbReference>
<dbReference type="PANTHER" id="PTHR13647">
    <property type="entry name" value="INSULIN-LIKE PEPTIDE 2-RELATED"/>
    <property type="match status" value="1"/>
</dbReference>
<proteinExistence type="inferred from homology"/>
<evidence type="ECO:0000256" key="2">
    <source>
        <dbReference type="ARBA" id="ARBA00011207"/>
    </source>
</evidence>
<comment type="subunit">
    <text evidence="2">Heterodimer of a B chain and an A chain linked by two disulfide bonds.</text>
</comment>
<keyword evidence="6" id="KW-0964">Secreted</keyword>
<dbReference type="Gene3D" id="1.10.100.10">
    <property type="entry name" value="Insulin-like"/>
    <property type="match status" value="1"/>
</dbReference>
<comment type="subcellular location">
    <subcellularLocation>
        <location evidence="6">Secreted</location>
    </subcellularLocation>
</comment>
<dbReference type="PRINTS" id="PR00276">
    <property type="entry name" value="INSULINFAMLY"/>
</dbReference>
<evidence type="ECO:0000256" key="4">
    <source>
        <dbReference type="ARBA" id="ARBA00022729"/>
    </source>
</evidence>
<gene>
    <name evidence="9" type="primary">LOC113793079</name>
</gene>
<dbReference type="InterPro" id="IPR036438">
    <property type="entry name" value="Insulin-like_sf"/>
</dbReference>
<protein>
    <submittedName>
        <fullName evidence="9">Uncharacterized protein LOC113793079</fullName>
    </submittedName>
</protein>
<dbReference type="InterPro" id="IPR022353">
    <property type="entry name" value="Insulin_CS"/>
</dbReference>
<evidence type="ECO:0000256" key="5">
    <source>
        <dbReference type="ARBA" id="ARBA00023157"/>
    </source>
</evidence>
<dbReference type="RefSeq" id="XP_027198852.1">
    <property type="nucleotide sequence ID" value="XM_027343051.1"/>
</dbReference>
<comment type="similarity">
    <text evidence="1 6">Belongs to the insulin family.</text>
</comment>
<dbReference type="KEGG" id="dpte:113793079"/>